<name>A0A1J1I9N6_9DIPT</name>
<protein>
    <submittedName>
        <fullName evidence="1">CLUMA_CG010077, isoform A</fullName>
    </submittedName>
</protein>
<dbReference type="AlphaFoldDB" id="A0A1J1I9N6"/>
<keyword evidence="2" id="KW-1185">Reference proteome</keyword>
<dbReference type="Proteomes" id="UP000183832">
    <property type="component" value="Unassembled WGS sequence"/>
</dbReference>
<dbReference type="EMBL" id="CVRI01000044">
    <property type="protein sequence ID" value="CRK96450.1"/>
    <property type="molecule type" value="Genomic_DNA"/>
</dbReference>
<proteinExistence type="predicted"/>
<reference evidence="1 2" key="1">
    <citation type="submission" date="2015-04" db="EMBL/GenBank/DDBJ databases">
        <authorList>
            <person name="Syromyatnikov M.Y."/>
            <person name="Popov V.N."/>
        </authorList>
    </citation>
    <scope>NUCLEOTIDE SEQUENCE [LARGE SCALE GENOMIC DNA]</scope>
</reference>
<gene>
    <name evidence="1" type="ORF">CLUMA_CG010077</name>
</gene>
<organism evidence="1 2">
    <name type="scientific">Clunio marinus</name>
    <dbReference type="NCBI Taxonomy" id="568069"/>
    <lineage>
        <taxon>Eukaryota</taxon>
        <taxon>Metazoa</taxon>
        <taxon>Ecdysozoa</taxon>
        <taxon>Arthropoda</taxon>
        <taxon>Hexapoda</taxon>
        <taxon>Insecta</taxon>
        <taxon>Pterygota</taxon>
        <taxon>Neoptera</taxon>
        <taxon>Endopterygota</taxon>
        <taxon>Diptera</taxon>
        <taxon>Nematocera</taxon>
        <taxon>Chironomoidea</taxon>
        <taxon>Chironomidae</taxon>
        <taxon>Clunio</taxon>
    </lineage>
</organism>
<accession>A0A1J1I9N6</accession>
<evidence type="ECO:0000313" key="1">
    <source>
        <dbReference type="EMBL" id="CRK96450.1"/>
    </source>
</evidence>
<sequence length="76" mass="9249">MHKRSSSRKHDMIMGQQAGRQTGVTEDYFVLRFPFHFRIIYKKRKLRHTNLILNNHSKKVKRLCKIALKEKERKKL</sequence>
<evidence type="ECO:0000313" key="2">
    <source>
        <dbReference type="Proteomes" id="UP000183832"/>
    </source>
</evidence>